<accession>Q72XN3</accession>
<dbReference type="AlphaFoldDB" id="Q72XN3"/>
<reference evidence="2 3" key="1">
    <citation type="journal article" date="2004" name="Nucleic Acids Res.">
        <title>The genome sequence of Bacillus cereus ATCC 10987 reveals metabolic adaptations and a large plasmid related to Bacillus anthracis pXO1.</title>
        <authorList>
            <person name="Rasko D.A."/>
            <person name="Ravel J."/>
            <person name="Okstad O.A."/>
            <person name="Helgason E."/>
            <person name="Cer R.Z."/>
            <person name="Jiang L."/>
            <person name="Shores K.A."/>
            <person name="Fouts D.E."/>
            <person name="Tourasse N.J."/>
            <person name="Angiuoli S.V."/>
            <person name="Kolonay J."/>
            <person name="Nelson W.C."/>
            <person name="Kolsto A.-B."/>
            <person name="Fraser C.M."/>
            <person name="Read T.D."/>
        </authorList>
    </citation>
    <scope>NUCLEOTIDE SEQUENCE [LARGE SCALE GENOMIC DNA]</scope>
    <source>
        <strain evidence="3">ATCC 10987 / NRS 248</strain>
    </source>
</reference>
<proteinExistence type="predicted"/>
<feature type="compositionally biased region" description="Polar residues" evidence="1">
    <location>
        <begin position="1"/>
        <end position="12"/>
    </location>
</feature>
<organism evidence="2 3">
    <name type="scientific">Bacillus cereus (strain ATCC 10987 / NRS 248)</name>
    <dbReference type="NCBI Taxonomy" id="222523"/>
    <lineage>
        <taxon>Bacteria</taxon>
        <taxon>Bacillati</taxon>
        <taxon>Bacillota</taxon>
        <taxon>Bacilli</taxon>
        <taxon>Bacillales</taxon>
        <taxon>Bacillaceae</taxon>
        <taxon>Bacillus</taxon>
        <taxon>Bacillus cereus group</taxon>
    </lineage>
</organism>
<evidence type="ECO:0000256" key="1">
    <source>
        <dbReference type="SAM" id="MobiDB-lite"/>
    </source>
</evidence>
<sequence length="40" mass="4182">MGSKIPPQNSAKAKSFGEGSTAHKSPIGSTNNQWGMKSPH</sequence>
<dbReference type="EMBL" id="AE017194">
    <property type="protein sequence ID" value="AAS44243.1"/>
    <property type="molecule type" value="Genomic_DNA"/>
</dbReference>
<protein>
    <submittedName>
        <fullName evidence="2">Uncharacterized protein</fullName>
    </submittedName>
</protein>
<feature type="region of interest" description="Disordered" evidence="1">
    <location>
        <begin position="1"/>
        <end position="40"/>
    </location>
</feature>
<dbReference type="Proteomes" id="UP000002527">
    <property type="component" value="Chromosome"/>
</dbReference>
<feature type="compositionally biased region" description="Polar residues" evidence="1">
    <location>
        <begin position="27"/>
        <end position="40"/>
    </location>
</feature>
<evidence type="ECO:0000313" key="2">
    <source>
        <dbReference type="EMBL" id="AAS44243.1"/>
    </source>
</evidence>
<name>Q72XN3_BACC1</name>
<evidence type="ECO:0000313" key="3">
    <source>
        <dbReference type="Proteomes" id="UP000002527"/>
    </source>
</evidence>
<dbReference type="HOGENOM" id="CLU_212126_0_0_9"/>
<gene>
    <name evidence="2" type="ordered locus">BCE_5343</name>
</gene>
<dbReference type="KEGG" id="bca:BCE_5343"/>